<organism evidence="8 9">
    <name type="scientific">Actinocorallia longicatena</name>
    <dbReference type="NCBI Taxonomy" id="111803"/>
    <lineage>
        <taxon>Bacteria</taxon>
        <taxon>Bacillati</taxon>
        <taxon>Actinomycetota</taxon>
        <taxon>Actinomycetes</taxon>
        <taxon>Streptosporangiales</taxon>
        <taxon>Thermomonosporaceae</taxon>
        <taxon>Actinocorallia</taxon>
    </lineage>
</organism>
<reference evidence="9" key="1">
    <citation type="journal article" date="2019" name="Int. J. Syst. Evol. Microbiol.">
        <title>The Global Catalogue of Microorganisms (GCM) 10K type strain sequencing project: providing services to taxonomists for standard genome sequencing and annotation.</title>
        <authorList>
            <consortium name="The Broad Institute Genomics Platform"/>
            <consortium name="The Broad Institute Genome Sequencing Center for Infectious Disease"/>
            <person name="Wu L."/>
            <person name="Ma J."/>
        </authorList>
    </citation>
    <scope>NUCLEOTIDE SEQUENCE [LARGE SCALE GENOMIC DNA]</scope>
    <source>
        <strain evidence="9">JCM 9377</strain>
    </source>
</reference>
<dbReference type="InterPro" id="IPR050596">
    <property type="entry name" value="AspAT/PAT-like"/>
</dbReference>
<keyword evidence="9" id="KW-1185">Reference proteome</keyword>
<evidence type="ECO:0000256" key="5">
    <source>
        <dbReference type="ARBA" id="ARBA00022898"/>
    </source>
</evidence>
<name>A0ABP6Q847_9ACTN</name>
<evidence type="ECO:0000256" key="2">
    <source>
        <dbReference type="ARBA" id="ARBA00007441"/>
    </source>
</evidence>
<evidence type="ECO:0000259" key="7">
    <source>
        <dbReference type="Pfam" id="PF00155"/>
    </source>
</evidence>
<dbReference type="PROSITE" id="PS00105">
    <property type="entry name" value="AA_TRANSFER_CLASS_1"/>
    <property type="match status" value="1"/>
</dbReference>
<dbReference type="InterPro" id="IPR015424">
    <property type="entry name" value="PyrdxlP-dep_Trfase"/>
</dbReference>
<dbReference type="EC" id="2.6.1.-" evidence="6"/>
<dbReference type="Gene3D" id="3.40.640.10">
    <property type="entry name" value="Type I PLP-dependent aspartate aminotransferase-like (Major domain)"/>
    <property type="match status" value="1"/>
</dbReference>
<dbReference type="Proteomes" id="UP001501237">
    <property type="component" value="Unassembled WGS sequence"/>
</dbReference>
<dbReference type="InterPro" id="IPR004839">
    <property type="entry name" value="Aminotransferase_I/II_large"/>
</dbReference>
<dbReference type="InterPro" id="IPR004838">
    <property type="entry name" value="NHTrfase_class1_PyrdxlP-BS"/>
</dbReference>
<evidence type="ECO:0000313" key="9">
    <source>
        <dbReference type="Proteomes" id="UP001501237"/>
    </source>
</evidence>
<gene>
    <name evidence="8" type="ORF">GCM10010468_25030</name>
</gene>
<dbReference type="PRINTS" id="PR00753">
    <property type="entry name" value="ACCSYNTHASE"/>
</dbReference>
<protein>
    <recommendedName>
        <fullName evidence="6">Aminotransferase</fullName>
        <ecNumber evidence="6">2.6.1.-</ecNumber>
    </recommendedName>
</protein>
<proteinExistence type="inferred from homology"/>
<dbReference type="PANTHER" id="PTHR46383">
    <property type="entry name" value="ASPARTATE AMINOTRANSFERASE"/>
    <property type="match status" value="1"/>
</dbReference>
<dbReference type="EMBL" id="BAAAUV010000005">
    <property type="protein sequence ID" value="GAA3208219.1"/>
    <property type="molecule type" value="Genomic_DNA"/>
</dbReference>
<dbReference type="GO" id="GO:0008483">
    <property type="term" value="F:transaminase activity"/>
    <property type="evidence" value="ECO:0007669"/>
    <property type="project" value="UniProtKB-KW"/>
</dbReference>
<dbReference type="CDD" id="cd00609">
    <property type="entry name" value="AAT_like"/>
    <property type="match status" value="1"/>
</dbReference>
<keyword evidence="4 6" id="KW-0808">Transferase</keyword>
<evidence type="ECO:0000256" key="6">
    <source>
        <dbReference type="RuleBase" id="RU000481"/>
    </source>
</evidence>
<evidence type="ECO:0000256" key="1">
    <source>
        <dbReference type="ARBA" id="ARBA00001933"/>
    </source>
</evidence>
<sequence length="386" mass="41122">MRLNRGVSEGIDSPMGEAYALVEGVEGGELLDLAQAAPPYPAAPEVVEHVVRVARDDRGGAYTEVPGLPKLREAFADELSRDHGARVGPENVVVTAGCNQAFGLVADALAGPGDEVILPLPFYFNHEMWLRMRGVRPVHLEPGPDLVPRAEDAEALITPKTRAIVLVTPGNPTGVTVAPEGIAAFAELARRHDIALVLDETYRSFRGTGAPSHRLYSDPGWAGTVVTLHSFSKDLAIPGYRVGAVVASPALNREIVKLMDCIAICAPRVGQEAAWAGLTLATGWRADRARDIALRRARLTEAMAPAPGGFELLTCGGFFAWLRHPFAGRPTPDVVRALATEHHTLLLPGTAFLPDDRSTLRLSVSNLTPAALATFTTRLTKAGAAL</sequence>
<accession>A0ABP6Q847</accession>
<keyword evidence="5" id="KW-0663">Pyridoxal phosphate</keyword>
<comment type="cofactor">
    <cofactor evidence="1 6">
        <name>pyridoxal 5'-phosphate</name>
        <dbReference type="ChEBI" id="CHEBI:597326"/>
    </cofactor>
</comment>
<evidence type="ECO:0000313" key="8">
    <source>
        <dbReference type="EMBL" id="GAA3208219.1"/>
    </source>
</evidence>
<feature type="domain" description="Aminotransferase class I/classII large" evidence="7">
    <location>
        <begin position="30"/>
        <end position="378"/>
    </location>
</feature>
<dbReference type="Pfam" id="PF00155">
    <property type="entry name" value="Aminotran_1_2"/>
    <property type="match status" value="1"/>
</dbReference>
<dbReference type="InterPro" id="IPR015421">
    <property type="entry name" value="PyrdxlP-dep_Trfase_major"/>
</dbReference>
<comment type="caution">
    <text evidence="8">The sequence shown here is derived from an EMBL/GenBank/DDBJ whole genome shotgun (WGS) entry which is preliminary data.</text>
</comment>
<keyword evidence="3 6" id="KW-0032">Aminotransferase</keyword>
<evidence type="ECO:0000256" key="4">
    <source>
        <dbReference type="ARBA" id="ARBA00022679"/>
    </source>
</evidence>
<dbReference type="PANTHER" id="PTHR46383:SF1">
    <property type="entry name" value="ASPARTATE AMINOTRANSFERASE"/>
    <property type="match status" value="1"/>
</dbReference>
<dbReference type="NCBIfam" id="NF005732">
    <property type="entry name" value="PRK07550.1"/>
    <property type="match status" value="1"/>
</dbReference>
<dbReference type="RefSeq" id="WP_344826547.1">
    <property type="nucleotide sequence ID" value="NZ_BAAAUV010000005.1"/>
</dbReference>
<dbReference type="SUPFAM" id="SSF53383">
    <property type="entry name" value="PLP-dependent transferases"/>
    <property type="match status" value="1"/>
</dbReference>
<comment type="similarity">
    <text evidence="2 6">Belongs to the class-I pyridoxal-phosphate-dependent aminotransferase family.</text>
</comment>
<evidence type="ECO:0000256" key="3">
    <source>
        <dbReference type="ARBA" id="ARBA00022576"/>
    </source>
</evidence>